<evidence type="ECO:0000313" key="1">
    <source>
        <dbReference type="EMBL" id="TKW31767.1"/>
    </source>
</evidence>
<dbReference type="AlphaFoldDB" id="A0A4U6W2U8"/>
<proteinExistence type="predicted"/>
<protein>
    <submittedName>
        <fullName evidence="1">Uncharacterized protein</fullName>
    </submittedName>
</protein>
<organism evidence="1 2">
    <name type="scientific">Setaria viridis</name>
    <name type="common">Green bristlegrass</name>
    <name type="synonym">Setaria italica subsp. viridis</name>
    <dbReference type="NCBI Taxonomy" id="4556"/>
    <lineage>
        <taxon>Eukaryota</taxon>
        <taxon>Viridiplantae</taxon>
        <taxon>Streptophyta</taxon>
        <taxon>Embryophyta</taxon>
        <taxon>Tracheophyta</taxon>
        <taxon>Spermatophyta</taxon>
        <taxon>Magnoliopsida</taxon>
        <taxon>Liliopsida</taxon>
        <taxon>Poales</taxon>
        <taxon>Poaceae</taxon>
        <taxon>PACMAD clade</taxon>
        <taxon>Panicoideae</taxon>
        <taxon>Panicodae</taxon>
        <taxon>Paniceae</taxon>
        <taxon>Cenchrinae</taxon>
        <taxon>Setaria</taxon>
    </lineage>
</organism>
<dbReference type="EMBL" id="CM016553">
    <property type="protein sequence ID" value="TKW31767.1"/>
    <property type="molecule type" value="Genomic_DNA"/>
</dbReference>
<dbReference type="Proteomes" id="UP000298652">
    <property type="component" value="Chromosome 2"/>
</dbReference>
<name>A0A4U6W2U8_SETVI</name>
<gene>
    <name evidence="1" type="ORF">SEVIR_2G127850v2</name>
</gene>
<sequence length="37" mass="3669">MGGWIPCALPALRARPVAPAPPEKKKLATCGGAAGVL</sequence>
<evidence type="ECO:0000313" key="2">
    <source>
        <dbReference type="Proteomes" id="UP000298652"/>
    </source>
</evidence>
<dbReference type="Gramene" id="TKW31767">
    <property type="protein sequence ID" value="TKW31767"/>
    <property type="gene ID" value="SEVIR_2G127850v2"/>
</dbReference>
<keyword evidence="2" id="KW-1185">Reference proteome</keyword>
<reference evidence="1" key="1">
    <citation type="submission" date="2019-03" db="EMBL/GenBank/DDBJ databases">
        <title>WGS assembly of Setaria viridis.</title>
        <authorList>
            <person name="Huang P."/>
            <person name="Jenkins J."/>
            <person name="Grimwood J."/>
            <person name="Barry K."/>
            <person name="Healey A."/>
            <person name="Mamidi S."/>
            <person name="Sreedasyam A."/>
            <person name="Shu S."/>
            <person name="Feldman M."/>
            <person name="Wu J."/>
            <person name="Yu Y."/>
            <person name="Chen C."/>
            <person name="Johnson J."/>
            <person name="Rokhsar D."/>
            <person name="Baxter I."/>
            <person name="Schmutz J."/>
            <person name="Brutnell T."/>
            <person name="Kellogg E."/>
        </authorList>
    </citation>
    <scope>NUCLEOTIDE SEQUENCE [LARGE SCALE GENOMIC DNA]</scope>
</reference>
<accession>A0A4U6W2U8</accession>